<dbReference type="Pfam" id="PF09375">
    <property type="entry name" value="Peptidase_M75"/>
    <property type="match status" value="1"/>
</dbReference>
<comment type="subcellular location">
    <subcellularLocation>
        <location evidence="1">Cell envelope</location>
    </subcellularLocation>
</comment>
<evidence type="ECO:0000256" key="3">
    <source>
        <dbReference type="SAM" id="SignalP"/>
    </source>
</evidence>
<evidence type="ECO:0000259" key="4">
    <source>
        <dbReference type="Pfam" id="PF09375"/>
    </source>
</evidence>
<dbReference type="InterPro" id="IPR018976">
    <property type="entry name" value="Imelysin-like"/>
</dbReference>
<dbReference type="Proteomes" id="UP001172778">
    <property type="component" value="Unassembled WGS sequence"/>
</dbReference>
<sequence length="328" mass="35467">MRKLGIAILSLASLTAWANEPVDPAWVSAVKAVQAKRVDQFKQQSHWLHEAVKALCIKPGVAGLNSARRAWMDADSALHGVEAAAMGPTLARRTVRVVGFRPTRVEMIETAVAEADVEPSLAASGLPALEYLLFDKGDANRQLTLLRQAKRCQYTTGRAAAVEAEALALQADWQAFLTQTTGSEAVVADLVNQSLGLIDSWRSGRNAKLRRDKPLQAAEYLQWRDGTSRRLANHLSALEALWQAGDAGHKLADVAMVRGGRPDLASRLTAAMASLRDTQKAFQQAKPTQAAESLAALQKQMTALRLLLESELAPMLGVTITFNEADGD</sequence>
<evidence type="ECO:0000256" key="1">
    <source>
        <dbReference type="ARBA" id="ARBA00004196"/>
    </source>
</evidence>
<gene>
    <name evidence="5" type="ORF">PZA18_14875</name>
</gene>
<dbReference type="InterPro" id="IPR038352">
    <property type="entry name" value="Imelysin_sf"/>
</dbReference>
<accession>A0ABT7DZ61</accession>
<keyword evidence="6" id="KW-1185">Reference proteome</keyword>
<name>A0ABT7DZ61_9NEIS</name>
<keyword evidence="2 3" id="KW-0732">Signal</keyword>
<protein>
    <submittedName>
        <fullName evidence="5">Imelysin family protein</fullName>
    </submittedName>
</protein>
<feature type="domain" description="Imelysin-like" evidence="4">
    <location>
        <begin position="40"/>
        <end position="305"/>
    </location>
</feature>
<dbReference type="RefSeq" id="WP_284101648.1">
    <property type="nucleotide sequence ID" value="NZ_JARRAF010000018.1"/>
</dbReference>
<feature type="signal peptide" evidence="3">
    <location>
        <begin position="1"/>
        <end position="18"/>
    </location>
</feature>
<evidence type="ECO:0000313" key="5">
    <source>
        <dbReference type="EMBL" id="MDK2125338.1"/>
    </source>
</evidence>
<evidence type="ECO:0000313" key="6">
    <source>
        <dbReference type="Proteomes" id="UP001172778"/>
    </source>
</evidence>
<organism evidence="5 6">
    <name type="scientific">Parachitinimonas caeni</name>
    <dbReference type="NCBI Taxonomy" id="3031301"/>
    <lineage>
        <taxon>Bacteria</taxon>
        <taxon>Pseudomonadati</taxon>
        <taxon>Pseudomonadota</taxon>
        <taxon>Betaproteobacteria</taxon>
        <taxon>Neisseriales</taxon>
        <taxon>Chitinibacteraceae</taxon>
        <taxon>Parachitinimonas</taxon>
    </lineage>
</organism>
<dbReference type="EMBL" id="JARRAF010000018">
    <property type="protein sequence ID" value="MDK2125338.1"/>
    <property type="molecule type" value="Genomic_DNA"/>
</dbReference>
<feature type="chain" id="PRO_5046233820" evidence="3">
    <location>
        <begin position="19"/>
        <end position="328"/>
    </location>
</feature>
<evidence type="ECO:0000256" key="2">
    <source>
        <dbReference type="ARBA" id="ARBA00022729"/>
    </source>
</evidence>
<comment type="caution">
    <text evidence="5">The sequence shown here is derived from an EMBL/GenBank/DDBJ whole genome shotgun (WGS) entry which is preliminary data.</text>
</comment>
<reference evidence="5" key="1">
    <citation type="submission" date="2023-03" db="EMBL/GenBank/DDBJ databases">
        <title>Chitinimonas shenzhenensis gen. nov., sp. nov., a novel member of family Burkholderiaceae isolated from activated sludge collected in Shen Zhen, China.</title>
        <authorList>
            <person name="Wang X."/>
        </authorList>
    </citation>
    <scope>NUCLEOTIDE SEQUENCE</scope>
    <source>
        <strain evidence="5">DQS-5</strain>
    </source>
</reference>
<proteinExistence type="predicted"/>
<dbReference type="Gene3D" id="1.20.1420.20">
    <property type="entry name" value="M75 peptidase, HXXE motif"/>
    <property type="match status" value="1"/>
</dbReference>